<dbReference type="AlphaFoldDB" id="M2TQN5"/>
<dbReference type="PANTHER" id="PTHR32234">
    <property type="entry name" value="THIOL:DISULFIDE INTERCHANGE PROTEIN DSBD"/>
    <property type="match status" value="1"/>
</dbReference>
<feature type="transmembrane region" description="Helical" evidence="2">
    <location>
        <begin position="434"/>
        <end position="460"/>
    </location>
</feature>
<dbReference type="EMBL" id="AMRV01000001">
    <property type="protein sequence ID" value="EMD84096.1"/>
    <property type="molecule type" value="Genomic_DNA"/>
</dbReference>
<feature type="transmembrane region" description="Helical" evidence="2">
    <location>
        <begin position="396"/>
        <end position="422"/>
    </location>
</feature>
<keyword evidence="5" id="KW-1185">Reference proteome</keyword>
<dbReference type="CDD" id="cd02953">
    <property type="entry name" value="DsbDgamma"/>
    <property type="match status" value="1"/>
</dbReference>
<feature type="transmembrane region" description="Helical" evidence="2">
    <location>
        <begin position="466"/>
        <end position="489"/>
    </location>
</feature>
<dbReference type="PATRIC" id="fig|1234595.3.peg.26"/>
<name>M2TQN5_9SPHN</name>
<dbReference type="GO" id="GO:0015035">
    <property type="term" value="F:protein-disulfide reductase activity"/>
    <property type="evidence" value="ECO:0007669"/>
    <property type="project" value="TreeGrafter"/>
</dbReference>
<dbReference type="InterPro" id="IPR028250">
    <property type="entry name" value="DsbDN"/>
</dbReference>
<dbReference type="GO" id="GO:0045454">
    <property type="term" value="P:cell redox homeostasis"/>
    <property type="evidence" value="ECO:0007669"/>
    <property type="project" value="TreeGrafter"/>
</dbReference>
<dbReference type="PANTHER" id="PTHR32234:SF3">
    <property type="entry name" value="SUPPRESSION OF COPPER SENSITIVITY PROTEIN"/>
    <property type="match status" value="1"/>
</dbReference>
<dbReference type="InterPro" id="IPR013766">
    <property type="entry name" value="Thioredoxin_domain"/>
</dbReference>
<evidence type="ECO:0000313" key="4">
    <source>
        <dbReference type="EMBL" id="EMD84096.1"/>
    </source>
</evidence>
<dbReference type="SUPFAM" id="SSF52833">
    <property type="entry name" value="Thioredoxin-like"/>
    <property type="match status" value="1"/>
</dbReference>
<evidence type="ECO:0000256" key="2">
    <source>
        <dbReference type="SAM" id="Phobius"/>
    </source>
</evidence>
<dbReference type="Gene3D" id="3.40.30.10">
    <property type="entry name" value="Glutaredoxin"/>
    <property type="match status" value="1"/>
</dbReference>
<feature type="transmembrane region" description="Helical" evidence="2">
    <location>
        <begin position="355"/>
        <end position="376"/>
    </location>
</feature>
<dbReference type="Pfam" id="PF11412">
    <property type="entry name" value="DsbD_N"/>
    <property type="match status" value="1"/>
</dbReference>
<keyword evidence="2" id="KW-0472">Membrane</keyword>
<evidence type="ECO:0000313" key="5">
    <source>
        <dbReference type="Proteomes" id="UP000011717"/>
    </source>
</evidence>
<accession>M2TQN5</accession>
<dbReference type="InterPro" id="IPR036249">
    <property type="entry name" value="Thioredoxin-like_sf"/>
</dbReference>
<comment type="caution">
    <text evidence="4">The sequence shown here is derived from an EMBL/GenBank/DDBJ whole genome shotgun (WGS) entry which is preliminary data.</text>
</comment>
<feature type="domain" description="Thioredoxin" evidence="3">
    <location>
        <begin position="572"/>
        <end position="705"/>
    </location>
</feature>
<reference evidence="4 5" key="1">
    <citation type="journal article" date="2013" name="Genome Announc.">
        <title>Draft Genome Sequence of Strain JLT2015T, Belonging to the Family Sphingomonadaceae of the Alphaproteobacteria.</title>
        <authorList>
            <person name="Tang K."/>
            <person name="Liu K."/>
            <person name="Li S."/>
            <person name="Jiao N."/>
        </authorList>
    </citation>
    <scope>NUCLEOTIDE SEQUENCE [LARGE SCALE GENOMIC DNA]</scope>
    <source>
        <strain evidence="4 5">JLT2015</strain>
    </source>
</reference>
<feature type="transmembrane region" description="Helical" evidence="2">
    <location>
        <begin position="533"/>
        <end position="551"/>
    </location>
</feature>
<keyword evidence="2" id="KW-1133">Transmembrane helix</keyword>
<evidence type="ECO:0000259" key="3">
    <source>
        <dbReference type="PROSITE" id="PS51352"/>
    </source>
</evidence>
<sequence>MDRAMHPIPAFGRLMAAQLLLILTALFALITVGTPAAAAASVQNENMTVSLEAGPAHSGARTIAIVLTPKPGWHTYWKNPGAAGVESRAEWTLPPGATASDLRYPVPDRFVVAGIMNYVFKTERALLVDIDGLPASGEIGLTFDYLVCDDEICVPESANLAANLSDIGVEAGRIGRWQADQPTAHDGDARVEVQGDRLRLSLAVPQISAVSDAYFFPAVDGVVDYSAPQTASIAGDRIVIETATGFNPDADSVPGVVKLMLEGGETLGLAVDAEPGSVEAAGTPLLGGADETDPASGTGAGPATAPAPPLPLIFLAALAGGLLLNIMPCVFPILSLKALSLAKGGVSERAARSEALFYSLGVIGAVLALGGALLALRAGGSTVGWAFQLQDPRIVAALLLLVTAIALNLAGLFELPAIAVGADGLAASGGRSGAFFTGILAAVVATPCTGPFMGAALGAALVLSPLAAMMIFGGLGLGLALPFLVIGFVPALRRRLPRPGAWMERLRRLLSIPMFVTAVALAWVLGQQAGADGLSIGIAAAVLLGLALWWLGGARRKLIPAAASAAVFLTVLAVPTTLSNVGSADAAEGTVLAAAPYSPAALSDLQAAGDPVFLYFTADWCITCKVNERGALSSAAVADHFKSRGIRTLVGDWTRSDPKITAFLTSHGRAGVPLYIYYDREGRETILPQILSADDLLALGSGQDA</sequence>
<dbReference type="PROSITE" id="PS51352">
    <property type="entry name" value="THIOREDOXIN_2"/>
    <property type="match status" value="1"/>
</dbReference>
<dbReference type="InterPro" id="IPR035671">
    <property type="entry name" value="DsbD_gamma"/>
</dbReference>
<feature type="transmembrane region" description="Helical" evidence="2">
    <location>
        <begin position="509"/>
        <end position="527"/>
    </location>
</feature>
<evidence type="ECO:0000256" key="1">
    <source>
        <dbReference type="SAM" id="MobiDB-lite"/>
    </source>
</evidence>
<feature type="region of interest" description="Disordered" evidence="1">
    <location>
        <begin position="281"/>
        <end position="303"/>
    </location>
</feature>
<dbReference type="Pfam" id="PF13899">
    <property type="entry name" value="Thioredoxin_7"/>
    <property type="match status" value="1"/>
</dbReference>
<proteinExistence type="predicted"/>
<gene>
    <name evidence="4" type="ORF">C725_0026</name>
</gene>
<dbReference type="Proteomes" id="UP000011717">
    <property type="component" value="Unassembled WGS sequence"/>
</dbReference>
<keyword evidence="2" id="KW-0812">Transmembrane</keyword>
<protein>
    <submittedName>
        <fullName evidence="4">Cytochrome c-type biogenesis protein DsbD, protein-disulfide reductase</fullName>
    </submittedName>
</protein>
<feature type="transmembrane region" description="Helical" evidence="2">
    <location>
        <begin position="312"/>
        <end position="334"/>
    </location>
</feature>
<organism evidence="4 5">
    <name type="scientific">Pacificimonas flava</name>
    <dbReference type="NCBI Taxonomy" id="1234595"/>
    <lineage>
        <taxon>Bacteria</taxon>
        <taxon>Pseudomonadati</taxon>
        <taxon>Pseudomonadota</taxon>
        <taxon>Alphaproteobacteria</taxon>
        <taxon>Sphingomonadales</taxon>
        <taxon>Sphingosinicellaceae</taxon>
        <taxon>Pacificimonas</taxon>
    </lineage>
</organism>